<reference evidence="5 6" key="1">
    <citation type="submission" date="2013-02" db="EMBL/GenBank/DDBJ databases">
        <title>The Genome Sequence of Plasmodium inui San Antonio 1.</title>
        <authorList>
            <consortium name="The Broad Institute Genome Sequencing Platform"/>
            <consortium name="The Broad Institute Genome Sequencing Center for Infectious Disease"/>
            <person name="Neafsey D."/>
            <person name="Cheeseman I."/>
            <person name="Volkman S."/>
            <person name="Adams J."/>
            <person name="Walker B."/>
            <person name="Young S.K."/>
            <person name="Zeng Q."/>
            <person name="Gargeya S."/>
            <person name="Fitzgerald M."/>
            <person name="Haas B."/>
            <person name="Abouelleil A."/>
            <person name="Alvarado L."/>
            <person name="Arachchi H.M."/>
            <person name="Berlin A.M."/>
            <person name="Chapman S.B."/>
            <person name="Dewar J."/>
            <person name="Goldberg J."/>
            <person name="Griggs A."/>
            <person name="Gujja S."/>
            <person name="Hansen M."/>
            <person name="Howarth C."/>
            <person name="Imamovic A."/>
            <person name="Larimer J."/>
            <person name="McCowan C."/>
            <person name="Murphy C."/>
            <person name="Neiman D."/>
            <person name="Pearson M."/>
            <person name="Priest M."/>
            <person name="Roberts A."/>
            <person name="Saif S."/>
            <person name="Shea T."/>
            <person name="Sisk P."/>
            <person name="Sykes S."/>
            <person name="Wortman J."/>
            <person name="Nusbaum C."/>
            <person name="Birren B."/>
        </authorList>
    </citation>
    <scope>NUCLEOTIDE SEQUENCE [LARGE SCALE GENOMIC DNA]</scope>
    <source>
        <strain evidence="5 6">San Antonio 1</strain>
    </source>
</reference>
<name>W7AKN1_9APIC</name>
<feature type="repeat" description="ANK" evidence="3">
    <location>
        <begin position="475"/>
        <end position="507"/>
    </location>
</feature>
<feature type="region of interest" description="Disordered" evidence="4">
    <location>
        <begin position="170"/>
        <end position="211"/>
    </location>
</feature>
<feature type="region of interest" description="Disordered" evidence="4">
    <location>
        <begin position="265"/>
        <end position="315"/>
    </location>
</feature>
<keyword evidence="2 3" id="KW-0040">ANK repeat</keyword>
<dbReference type="InterPro" id="IPR002110">
    <property type="entry name" value="Ankyrin_rpt"/>
</dbReference>
<dbReference type="EMBL" id="KI965475">
    <property type="protein sequence ID" value="EUD65901.1"/>
    <property type="molecule type" value="Genomic_DNA"/>
</dbReference>
<feature type="compositionally biased region" description="Basic residues" evidence="4">
    <location>
        <begin position="201"/>
        <end position="211"/>
    </location>
</feature>
<evidence type="ECO:0000256" key="1">
    <source>
        <dbReference type="ARBA" id="ARBA00022737"/>
    </source>
</evidence>
<feature type="compositionally biased region" description="Basic and acidic residues" evidence="4">
    <location>
        <begin position="268"/>
        <end position="287"/>
    </location>
</feature>
<dbReference type="PROSITE" id="PS50297">
    <property type="entry name" value="ANK_REP_REGION"/>
    <property type="match status" value="3"/>
</dbReference>
<evidence type="ECO:0000256" key="3">
    <source>
        <dbReference type="PROSITE-ProRule" id="PRU00023"/>
    </source>
</evidence>
<dbReference type="Proteomes" id="UP000030640">
    <property type="component" value="Unassembled WGS sequence"/>
</dbReference>
<evidence type="ECO:0000256" key="2">
    <source>
        <dbReference type="ARBA" id="ARBA00023043"/>
    </source>
</evidence>
<protein>
    <submittedName>
        <fullName evidence="5">Uncharacterized protein</fullName>
    </submittedName>
</protein>
<proteinExistence type="predicted"/>
<keyword evidence="6" id="KW-1185">Reference proteome</keyword>
<dbReference type="InterPro" id="IPR036770">
    <property type="entry name" value="Ankyrin_rpt-contain_sf"/>
</dbReference>
<feature type="region of interest" description="Disordered" evidence="4">
    <location>
        <begin position="367"/>
        <end position="409"/>
    </location>
</feature>
<feature type="repeat" description="ANK" evidence="3">
    <location>
        <begin position="441"/>
        <end position="473"/>
    </location>
</feature>
<dbReference type="GeneID" id="20038899"/>
<gene>
    <name evidence="5" type="ORF">C922_03625</name>
</gene>
<dbReference type="AlphaFoldDB" id="W7AKN1"/>
<feature type="repeat" description="ANK" evidence="3">
    <location>
        <begin position="543"/>
        <end position="575"/>
    </location>
</feature>
<evidence type="ECO:0000313" key="6">
    <source>
        <dbReference type="Proteomes" id="UP000030640"/>
    </source>
</evidence>
<dbReference type="RefSeq" id="XP_008817439.1">
    <property type="nucleotide sequence ID" value="XM_008819217.1"/>
</dbReference>
<evidence type="ECO:0000313" key="5">
    <source>
        <dbReference type="EMBL" id="EUD65901.1"/>
    </source>
</evidence>
<keyword evidence="1" id="KW-0677">Repeat</keyword>
<accession>W7AKN1</accession>
<dbReference type="PANTHER" id="PTHR24198">
    <property type="entry name" value="ANKYRIN REPEAT AND PROTEIN KINASE DOMAIN-CONTAINING PROTEIN"/>
    <property type="match status" value="1"/>
</dbReference>
<dbReference type="SUPFAM" id="SSF48403">
    <property type="entry name" value="Ankyrin repeat"/>
    <property type="match status" value="1"/>
</dbReference>
<dbReference type="Pfam" id="PF13637">
    <property type="entry name" value="Ank_4"/>
    <property type="match status" value="1"/>
</dbReference>
<dbReference type="VEuPathDB" id="PlasmoDB:C922_03625"/>
<dbReference type="Gene3D" id="1.25.40.20">
    <property type="entry name" value="Ankyrin repeat-containing domain"/>
    <property type="match status" value="2"/>
</dbReference>
<dbReference type="PROSITE" id="PS50088">
    <property type="entry name" value="ANK_REPEAT"/>
    <property type="match status" value="3"/>
</dbReference>
<sequence length="765" mass="85281">MKLLLCRHRSGGSTEEDFRVQARALGISRAGNETKGRNPCWSRRYAKEDLLQMGGSIAIGEEGEGSASTTQPNDLTAQLSDPLVERTTGEATQNALREPPVEGGKNFFGHFHCADTFARGSNRVEGHMEESRNLPFRSIRAHAVPPMCYHRRKRNKSSCFTEGEPLTSSAYLPTGGGKGPSISTKDRRQVGNPPASLMNRNRSRLGRRKKGRKKLTCMDRVLLRHSKCSECRFMKEVNGTYRCVRRSGAMCSVVAFAPFDECTIGKDNQQEDKGSPRREDDVAKERGILGGEHNKKRGILQGEDSKKGGSPKKVGLRVHWEDGKEWKEACFFEGGSSGPDRGHACHGSSNSDGASDCTQFLIDDGEKKAKEASTPGGSFPQRNSARSGEETLEECGTRFGRGGGPPYQSHLGGEATYSEVGAYMDVLRDTLDDSTMTDDITDLQPIHLATKEGNMDLVKKMIKSGIHIDTKTRTRKFTPLHLSASKGDLDAVKFLIEHNADINALSCDNETPLWCASMSNHLDVCRYLLTHGALPNLTIGRKTYDSPLHAASMMGNLEIVKLLTEYGADVSCLDSNQLEPVHYASFEGHKGIVKYLIWQQIRKALHTKMDEIVNAMHKYGVYSKALEQFYLLKCKSFYKKRIPSKILCCAIISGKEKIVDILLRRGADPNYFDVRLQLFPIHAASITGNLTIFKNLVRSGANLYLRTGCNNSVIDLTEDVEIKRYILQHSRKMNLRNAWLIRRRKSDQVVSRLSPDAFYYVCTFF</sequence>
<evidence type="ECO:0000256" key="4">
    <source>
        <dbReference type="SAM" id="MobiDB-lite"/>
    </source>
</evidence>
<dbReference type="PANTHER" id="PTHR24198:SF194">
    <property type="entry name" value="INVERSIN-A"/>
    <property type="match status" value="1"/>
</dbReference>
<dbReference type="OrthoDB" id="409391at2759"/>
<dbReference type="SMART" id="SM00248">
    <property type="entry name" value="ANK"/>
    <property type="match status" value="7"/>
</dbReference>
<organism evidence="5 6">
    <name type="scientific">Plasmodium inui San Antonio 1</name>
    <dbReference type="NCBI Taxonomy" id="1237626"/>
    <lineage>
        <taxon>Eukaryota</taxon>
        <taxon>Sar</taxon>
        <taxon>Alveolata</taxon>
        <taxon>Apicomplexa</taxon>
        <taxon>Aconoidasida</taxon>
        <taxon>Haemosporida</taxon>
        <taxon>Plasmodiidae</taxon>
        <taxon>Plasmodium</taxon>
        <taxon>Plasmodium (Plasmodium)</taxon>
    </lineage>
</organism>
<dbReference type="Pfam" id="PF12796">
    <property type="entry name" value="Ank_2"/>
    <property type="match status" value="1"/>
</dbReference>